<keyword evidence="2" id="KW-1185">Reference proteome</keyword>
<evidence type="ECO:0000313" key="2">
    <source>
        <dbReference type="Proteomes" id="UP000001072"/>
    </source>
</evidence>
<organism evidence="2">
    <name type="scientific">Melampsora larici-populina (strain 98AG31 / pathotype 3-4-7)</name>
    <name type="common">Poplar leaf rust fungus</name>
    <dbReference type="NCBI Taxonomy" id="747676"/>
    <lineage>
        <taxon>Eukaryota</taxon>
        <taxon>Fungi</taxon>
        <taxon>Dikarya</taxon>
        <taxon>Basidiomycota</taxon>
        <taxon>Pucciniomycotina</taxon>
        <taxon>Pucciniomycetes</taxon>
        <taxon>Pucciniales</taxon>
        <taxon>Melampsoraceae</taxon>
        <taxon>Melampsora</taxon>
    </lineage>
</organism>
<accession>F4RIF4</accession>
<evidence type="ECO:0000313" key="1">
    <source>
        <dbReference type="EMBL" id="EGG07844.1"/>
    </source>
</evidence>
<dbReference type="HOGENOM" id="CLU_1661145_0_0_1"/>
<protein>
    <submittedName>
        <fullName evidence="1">Uncharacterized protein</fullName>
    </submittedName>
</protein>
<gene>
    <name evidence="1" type="ORF">MELLADRAFT_105503</name>
</gene>
<sequence>MAVIKENPLVNLLRNKASLSSINSCESCLMTIISTASAPFNDNRNDTTAAIPIIGKQARSPESTDFLSHEGPVQLPLHKAPHLMVGEQFHDTSAERTSYQAWFGESVSNFTTHGAAQIADHPHPNQPTNSPHMGRYPHKYAKASQVCEFTSTCDQNSLM</sequence>
<dbReference type="InParanoid" id="F4RIF4"/>
<dbReference type="RefSeq" id="XP_007409176.1">
    <property type="nucleotide sequence ID" value="XM_007409114.1"/>
</dbReference>
<name>F4RIF4_MELLP</name>
<dbReference type="KEGG" id="mlr:MELLADRAFT_105503"/>
<dbReference type="GeneID" id="18922627"/>
<dbReference type="Proteomes" id="UP000001072">
    <property type="component" value="Unassembled WGS sequence"/>
</dbReference>
<proteinExistence type="predicted"/>
<dbReference type="VEuPathDB" id="FungiDB:MELLADRAFT_105503"/>
<dbReference type="EMBL" id="GL883103">
    <property type="protein sequence ID" value="EGG07844.1"/>
    <property type="molecule type" value="Genomic_DNA"/>
</dbReference>
<dbReference type="AlphaFoldDB" id="F4RIF4"/>
<reference evidence="2" key="1">
    <citation type="journal article" date="2011" name="Proc. Natl. Acad. Sci. U.S.A.">
        <title>Obligate biotrophy features unraveled by the genomic analysis of rust fungi.</title>
        <authorList>
            <person name="Duplessis S."/>
            <person name="Cuomo C.A."/>
            <person name="Lin Y.-C."/>
            <person name="Aerts A."/>
            <person name="Tisserant E."/>
            <person name="Veneault-Fourrey C."/>
            <person name="Joly D.L."/>
            <person name="Hacquard S."/>
            <person name="Amselem J."/>
            <person name="Cantarel B.L."/>
            <person name="Chiu R."/>
            <person name="Coutinho P.M."/>
            <person name="Feau N."/>
            <person name="Field M."/>
            <person name="Frey P."/>
            <person name="Gelhaye E."/>
            <person name="Goldberg J."/>
            <person name="Grabherr M.G."/>
            <person name="Kodira C.D."/>
            <person name="Kohler A."/>
            <person name="Kuees U."/>
            <person name="Lindquist E.A."/>
            <person name="Lucas S.M."/>
            <person name="Mago R."/>
            <person name="Mauceli E."/>
            <person name="Morin E."/>
            <person name="Murat C."/>
            <person name="Pangilinan J.L."/>
            <person name="Park R."/>
            <person name="Pearson M."/>
            <person name="Quesneville H."/>
            <person name="Rouhier N."/>
            <person name="Sakthikumar S."/>
            <person name="Salamov A.A."/>
            <person name="Schmutz J."/>
            <person name="Selles B."/>
            <person name="Shapiro H."/>
            <person name="Tanguay P."/>
            <person name="Tuskan G.A."/>
            <person name="Henrissat B."/>
            <person name="Van de Peer Y."/>
            <person name="Rouze P."/>
            <person name="Ellis J.G."/>
            <person name="Dodds P.N."/>
            <person name="Schein J.E."/>
            <person name="Zhong S."/>
            <person name="Hamelin R.C."/>
            <person name="Grigoriev I.V."/>
            <person name="Szabo L.J."/>
            <person name="Martin F."/>
        </authorList>
    </citation>
    <scope>NUCLEOTIDE SEQUENCE [LARGE SCALE GENOMIC DNA]</scope>
    <source>
        <strain evidence="2">98AG31 / pathotype 3-4-7</strain>
    </source>
</reference>